<protein>
    <submittedName>
        <fullName evidence="2">Uncharacterized protein</fullName>
    </submittedName>
</protein>
<dbReference type="EMBL" id="CACRZD030000012">
    <property type="protein sequence ID" value="CAA6668991.1"/>
    <property type="molecule type" value="Genomic_DNA"/>
</dbReference>
<sequence length="51" mass="5799">MMMMKKKKKKKKKKAEAEAEAASWSQNSMNTTAIRENKGKNRYSGESAKGF</sequence>
<dbReference type="AlphaFoldDB" id="A0A7I8JGB3"/>
<feature type="compositionally biased region" description="Polar residues" evidence="1">
    <location>
        <begin position="23"/>
        <end position="34"/>
    </location>
</feature>
<name>A0A7I8JGB3_SPIIN</name>
<organism evidence="2">
    <name type="scientific">Spirodela intermedia</name>
    <name type="common">Intermediate duckweed</name>
    <dbReference type="NCBI Taxonomy" id="51605"/>
    <lineage>
        <taxon>Eukaryota</taxon>
        <taxon>Viridiplantae</taxon>
        <taxon>Streptophyta</taxon>
        <taxon>Embryophyta</taxon>
        <taxon>Tracheophyta</taxon>
        <taxon>Spermatophyta</taxon>
        <taxon>Magnoliopsida</taxon>
        <taxon>Liliopsida</taxon>
        <taxon>Araceae</taxon>
        <taxon>Lemnoideae</taxon>
        <taxon>Spirodela</taxon>
    </lineage>
</organism>
<dbReference type="Proteomes" id="UP001189122">
    <property type="component" value="Unassembled WGS sequence"/>
</dbReference>
<proteinExistence type="predicted"/>
<reference evidence="2 3" key="1">
    <citation type="submission" date="2019-12" db="EMBL/GenBank/DDBJ databases">
        <authorList>
            <person name="Scholz U."/>
            <person name="Mascher M."/>
            <person name="Fiebig A."/>
        </authorList>
    </citation>
    <scope>NUCLEOTIDE SEQUENCE</scope>
</reference>
<feature type="region of interest" description="Disordered" evidence="1">
    <location>
        <begin position="1"/>
        <end position="51"/>
    </location>
</feature>
<evidence type="ECO:0000313" key="3">
    <source>
        <dbReference type="Proteomes" id="UP001189122"/>
    </source>
</evidence>
<keyword evidence="3" id="KW-1185">Reference proteome</keyword>
<feature type="compositionally biased region" description="Basic residues" evidence="1">
    <location>
        <begin position="1"/>
        <end position="14"/>
    </location>
</feature>
<accession>A0A7I8JGB3</accession>
<gene>
    <name evidence="2" type="ORF">SI7747_12015386</name>
</gene>
<evidence type="ECO:0000313" key="2">
    <source>
        <dbReference type="EMBL" id="CAA2629748.1"/>
    </source>
</evidence>
<dbReference type="EMBL" id="LR743599">
    <property type="protein sequence ID" value="CAA2629748.1"/>
    <property type="molecule type" value="Genomic_DNA"/>
</dbReference>
<evidence type="ECO:0000256" key="1">
    <source>
        <dbReference type="SAM" id="MobiDB-lite"/>
    </source>
</evidence>